<dbReference type="RefSeq" id="WP_009150913.1">
    <property type="nucleotide sequence ID" value="NZ_CP121471.1"/>
</dbReference>
<reference evidence="2" key="1">
    <citation type="submission" date="2011-06" db="EMBL/GenBank/DDBJ databases">
        <authorList>
            <consortium name="US DOE Joint Genome Institute (JGI-PGF)"/>
            <person name="Lucas S."/>
            <person name="Han J."/>
            <person name="Lapidus A."/>
            <person name="Cheng J.-F."/>
            <person name="Goodwin L."/>
            <person name="Pitluck S."/>
            <person name="Peters L."/>
            <person name="Land M.L."/>
            <person name="Hauser L."/>
            <person name="Vogl K."/>
            <person name="Liu Z."/>
            <person name="Overmann J."/>
            <person name="Frigaard N.-U."/>
            <person name="Bryant D.A."/>
            <person name="Woyke T.J."/>
        </authorList>
    </citation>
    <scope>NUCLEOTIDE SEQUENCE [LARGE SCALE GENOMIC DNA]</scope>
    <source>
        <strain evidence="2">970</strain>
    </source>
</reference>
<dbReference type="Gene3D" id="3.40.50.150">
    <property type="entry name" value="Vaccinia Virus protein VP39"/>
    <property type="match status" value="1"/>
</dbReference>
<evidence type="ECO:0000313" key="1">
    <source>
        <dbReference type="EMBL" id="EIC20510.1"/>
    </source>
</evidence>
<accession>H8Z5A3</accession>
<organism evidence="1 2">
    <name type="scientific">Thiorhodovibrio frisius</name>
    <dbReference type="NCBI Taxonomy" id="631362"/>
    <lineage>
        <taxon>Bacteria</taxon>
        <taxon>Pseudomonadati</taxon>
        <taxon>Pseudomonadota</taxon>
        <taxon>Gammaproteobacteria</taxon>
        <taxon>Chromatiales</taxon>
        <taxon>Chromatiaceae</taxon>
        <taxon>Thiorhodovibrio</taxon>
    </lineage>
</organism>
<sequence>MIRQTLFRGEDPYRGLSVDQSLVDMEGWGSDHPLLTYAIDQLRPPLIIEVGSWKGRSAINMAKCLKVLGIPGEILCIDTWLGSPEHWMLDSWYQSLKVTNGRPTIYHTFINNVMANNCSDIITPVSLTSDGAYYLLKNLEVTAKLIYIDAGHEYESVKNDIEHYWEILDPKGVMILDDYLGWPGVTRAVNEFGVKNDIHPYGEPGKAVLSKDSQFLITTKLMAITQAP</sequence>
<evidence type="ECO:0000313" key="2">
    <source>
        <dbReference type="Proteomes" id="UP000002964"/>
    </source>
</evidence>
<dbReference type="STRING" id="631362.Thi970DRAFT_04150"/>
<dbReference type="AlphaFoldDB" id="H8Z5A3"/>
<dbReference type="PANTHER" id="PTHR37909:SF1">
    <property type="entry name" value="S-ADENOSYL-L-METHIONINE-DEPENDENT METHYLTRANSFERASES SUPERFAMILY PROTEIN"/>
    <property type="match status" value="1"/>
</dbReference>
<dbReference type="InterPro" id="IPR029063">
    <property type="entry name" value="SAM-dependent_MTases_sf"/>
</dbReference>
<dbReference type="Proteomes" id="UP000002964">
    <property type="component" value="Unassembled WGS sequence"/>
</dbReference>
<dbReference type="EMBL" id="JH603170">
    <property type="protein sequence ID" value="EIC20510.1"/>
    <property type="molecule type" value="Genomic_DNA"/>
</dbReference>
<name>H8Z5A3_9GAMM</name>
<reference evidence="1 2" key="2">
    <citation type="submission" date="2011-11" db="EMBL/GenBank/DDBJ databases">
        <authorList>
            <consortium name="US DOE Joint Genome Institute"/>
            <person name="Lucas S."/>
            <person name="Han J."/>
            <person name="Lapidus A."/>
            <person name="Cheng J.-F."/>
            <person name="Goodwin L."/>
            <person name="Pitluck S."/>
            <person name="Peters L."/>
            <person name="Ovchinnikova G."/>
            <person name="Zhang X."/>
            <person name="Detter J.C."/>
            <person name="Han C."/>
            <person name="Tapia R."/>
            <person name="Land M."/>
            <person name="Hauser L."/>
            <person name="Kyrpides N."/>
            <person name="Ivanova N."/>
            <person name="Pagani I."/>
            <person name="Vogl K."/>
            <person name="Liu Z."/>
            <person name="Overmann J."/>
            <person name="Frigaard N.-U."/>
            <person name="Bryant D."/>
            <person name="Woyke T."/>
        </authorList>
    </citation>
    <scope>NUCLEOTIDE SEQUENCE [LARGE SCALE GENOMIC DNA]</scope>
    <source>
        <strain evidence="1 2">970</strain>
    </source>
</reference>
<dbReference type="OrthoDB" id="9801954at2"/>
<protein>
    <submittedName>
        <fullName evidence="1">Cephalosporin hydroxylase</fullName>
    </submittedName>
</protein>
<dbReference type="HOGENOM" id="CLU_1214334_0_0_6"/>
<dbReference type="Pfam" id="PF13578">
    <property type="entry name" value="Methyltransf_24"/>
    <property type="match status" value="1"/>
</dbReference>
<keyword evidence="2" id="KW-1185">Reference proteome</keyword>
<gene>
    <name evidence="1" type="ORF">Thi970DRAFT_04150</name>
</gene>
<dbReference type="PANTHER" id="PTHR37909">
    <property type="entry name" value="S-ADENOSYL-L-METHIONINE-DEPENDENT METHYLTRANSFERASES SUPERFAMILY PROTEIN"/>
    <property type="match status" value="1"/>
</dbReference>
<proteinExistence type="predicted"/>
<dbReference type="SUPFAM" id="SSF53335">
    <property type="entry name" value="S-adenosyl-L-methionine-dependent methyltransferases"/>
    <property type="match status" value="1"/>
</dbReference>
<dbReference type="eggNOG" id="COG4122">
    <property type="taxonomic scope" value="Bacteria"/>
</dbReference>